<proteinExistence type="predicted"/>
<evidence type="ECO:0000313" key="1">
    <source>
        <dbReference type="EMBL" id="BCY24031.1"/>
    </source>
</evidence>
<dbReference type="Gene3D" id="1.10.150.240">
    <property type="entry name" value="Putative phosphatase, domain 2"/>
    <property type="match status" value="1"/>
</dbReference>
<accession>A0AAD1KNJ1</accession>
<dbReference type="SFLD" id="SFLDG01129">
    <property type="entry name" value="C1.5:_HAD__Beta-PGM__Phosphata"/>
    <property type="match status" value="1"/>
</dbReference>
<dbReference type="InterPro" id="IPR036412">
    <property type="entry name" value="HAD-like_sf"/>
</dbReference>
<protein>
    <submittedName>
        <fullName evidence="1">Sugar phosphatase</fullName>
    </submittedName>
</protein>
<dbReference type="Gene3D" id="3.40.50.1000">
    <property type="entry name" value="HAD superfamily/HAD-like"/>
    <property type="match status" value="1"/>
</dbReference>
<dbReference type="PRINTS" id="PR00413">
    <property type="entry name" value="HADHALOGNASE"/>
</dbReference>
<dbReference type="AlphaFoldDB" id="A0AAD1KNJ1"/>
<dbReference type="Pfam" id="PF00702">
    <property type="entry name" value="Hydrolase"/>
    <property type="match status" value="1"/>
</dbReference>
<dbReference type="InterPro" id="IPR023214">
    <property type="entry name" value="HAD_sf"/>
</dbReference>
<dbReference type="GO" id="GO:0050308">
    <property type="term" value="F:sugar-phosphatase activity"/>
    <property type="evidence" value="ECO:0007669"/>
    <property type="project" value="TreeGrafter"/>
</dbReference>
<dbReference type="SFLD" id="SFLDS00003">
    <property type="entry name" value="Haloacid_Dehalogenase"/>
    <property type="match status" value="1"/>
</dbReference>
<dbReference type="NCBIfam" id="TIGR01509">
    <property type="entry name" value="HAD-SF-IA-v3"/>
    <property type="match status" value="1"/>
</dbReference>
<dbReference type="InterPro" id="IPR051806">
    <property type="entry name" value="HAD-like_SPP"/>
</dbReference>
<name>A0AAD1KNJ1_9ACTN</name>
<dbReference type="PANTHER" id="PTHR43481:SF4">
    <property type="entry name" value="GLYCEROL-1-PHOSPHATE PHOSPHOHYDROLASE 1-RELATED"/>
    <property type="match status" value="1"/>
</dbReference>
<reference evidence="1" key="1">
    <citation type="submission" date="2021-06" db="EMBL/GenBank/DDBJ databases">
        <title>Genome sequence of Cutibacterium modestum strain KB17-24694.</title>
        <authorList>
            <person name="Dekio I."/>
            <person name="Asahina A."/>
            <person name="Nishida M."/>
        </authorList>
    </citation>
    <scope>NUCLEOTIDE SEQUENCE</scope>
    <source>
        <strain evidence="1">KB17-24694</strain>
    </source>
</reference>
<dbReference type="Proteomes" id="UP000825072">
    <property type="component" value="Chromosome 1"/>
</dbReference>
<dbReference type="InterPro" id="IPR006439">
    <property type="entry name" value="HAD-SF_hydro_IA"/>
</dbReference>
<dbReference type="FunFam" id="3.40.50.1000:FF:000162">
    <property type="entry name" value="HAD-like protein"/>
    <property type="match status" value="1"/>
</dbReference>
<dbReference type="EMBL" id="AP024747">
    <property type="protein sequence ID" value="BCY24031.1"/>
    <property type="molecule type" value="Genomic_DNA"/>
</dbReference>
<gene>
    <name evidence="1" type="ORF">KB1_00210</name>
</gene>
<evidence type="ECO:0000313" key="2">
    <source>
        <dbReference type="Proteomes" id="UP000825072"/>
    </source>
</evidence>
<dbReference type="SUPFAM" id="SSF56784">
    <property type="entry name" value="HAD-like"/>
    <property type="match status" value="1"/>
</dbReference>
<dbReference type="PANTHER" id="PTHR43481">
    <property type="entry name" value="FRUCTOSE-1-PHOSPHATE PHOSPHATASE"/>
    <property type="match status" value="1"/>
</dbReference>
<dbReference type="InterPro" id="IPR023198">
    <property type="entry name" value="PGP-like_dom2"/>
</dbReference>
<organism evidence="1 2">
    <name type="scientific">Cutibacterium modestum</name>
    <dbReference type="NCBI Taxonomy" id="2559073"/>
    <lineage>
        <taxon>Bacteria</taxon>
        <taxon>Bacillati</taxon>
        <taxon>Actinomycetota</taxon>
        <taxon>Actinomycetes</taxon>
        <taxon>Propionibacteriales</taxon>
        <taxon>Propionibacteriaceae</taxon>
        <taxon>Cutibacterium</taxon>
    </lineage>
</organism>
<sequence>MEAAITRTDSRLAGIQAVLFDMDGTLVDSSAAVESIWSAWAERNSIPIADVLAWCHGRDVAATITHFLPHIDSEILQSIVNAQLDQECIQLDSIKPAAGALELLIWLEAHHIPWGVVTNAPRRLALARLSAATIDPPLLVTLEDVAHGKPAPDGYLHAVRSCGATPARTLAVEDSASGLAAARSAGTVVVAVGGRSDADIVCHDLVDLHRLLAQPYFE</sequence>